<keyword evidence="6" id="KW-1185">Reference proteome</keyword>
<sequence>MAETSYLLELSDYQNKNSKININSNEGMLTNYSFIHIIHILYTYFVLINNNNNNIYSVYDVVEQVILSLLDCSRKREAGELIDLLKLKFGKDSVRVQRLQAMLYECQNVYSRANEIYSNILEKYPADMLSMKRQIAILKSNGNYSQAITLLNTFLQIFMGDFEAWLELASLHIRLLSYRNAAFCYEELILIQPINHVLYSKYADIIYSIGGADNYIVALKYYTHSLELNISNEPNNSYPPTNLSSIYGIIMSMYAYCNSSGGSLAKLNEHQIELYNWAQNELKQITSKYSPTKLPLVTAFINSTNIKQQD</sequence>
<dbReference type="Gene3D" id="1.25.40.10">
    <property type="entry name" value="Tetratricopeptide repeat domain"/>
    <property type="match status" value="1"/>
</dbReference>
<dbReference type="RefSeq" id="XP_020432150.1">
    <property type="nucleotide sequence ID" value="XM_020577702.1"/>
</dbReference>
<dbReference type="GeneID" id="31362332"/>
<protein>
    <recommendedName>
        <fullName evidence="3">ER membrane protein complex subunit 2</fullName>
    </recommendedName>
</protein>
<evidence type="ECO:0000256" key="2">
    <source>
        <dbReference type="ARBA" id="ARBA00022803"/>
    </source>
</evidence>
<keyword evidence="3" id="KW-0472">Membrane</keyword>
<dbReference type="InterPro" id="IPR039856">
    <property type="entry name" value="EMC2-like"/>
</dbReference>
<dbReference type="EMBL" id="ADBJ01000031">
    <property type="protein sequence ID" value="EFA80030.1"/>
    <property type="molecule type" value="Genomic_DNA"/>
</dbReference>
<name>D3BDP9_HETP5</name>
<reference evidence="5 6" key="1">
    <citation type="journal article" date="2011" name="Genome Res.">
        <title>Phylogeny-wide analysis of social amoeba genomes highlights ancient origins for complex intercellular communication.</title>
        <authorList>
            <person name="Heidel A.J."/>
            <person name="Lawal H.M."/>
            <person name="Felder M."/>
            <person name="Schilde C."/>
            <person name="Helps N.R."/>
            <person name="Tunggal B."/>
            <person name="Rivero F."/>
            <person name="John U."/>
            <person name="Schleicher M."/>
            <person name="Eichinger L."/>
            <person name="Platzer M."/>
            <person name="Noegel A.A."/>
            <person name="Schaap P."/>
            <person name="Gloeckner G."/>
        </authorList>
    </citation>
    <scope>NUCLEOTIDE SEQUENCE [LARGE SCALE GENOMIC DNA]</scope>
    <source>
        <strain evidence="6">ATCC 26659 / Pp 5 / PN500</strain>
    </source>
</reference>
<feature type="domain" description="EMC2 TPR-like" evidence="4">
    <location>
        <begin position="97"/>
        <end position="205"/>
    </location>
</feature>
<dbReference type="InterPro" id="IPR055217">
    <property type="entry name" value="TPR_EMC2"/>
</dbReference>
<dbReference type="Pfam" id="PF22890">
    <property type="entry name" value="TPR_EMC2"/>
    <property type="match status" value="1"/>
</dbReference>
<comment type="caution">
    <text evidence="5">The sequence shown here is derived from an EMBL/GenBank/DDBJ whole genome shotgun (WGS) entry which is preliminary data.</text>
</comment>
<organism evidence="5 6">
    <name type="scientific">Heterostelium pallidum (strain ATCC 26659 / Pp 5 / PN500)</name>
    <name type="common">Cellular slime mold</name>
    <name type="synonym">Polysphondylium pallidum</name>
    <dbReference type="NCBI Taxonomy" id="670386"/>
    <lineage>
        <taxon>Eukaryota</taxon>
        <taxon>Amoebozoa</taxon>
        <taxon>Evosea</taxon>
        <taxon>Eumycetozoa</taxon>
        <taxon>Dictyostelia</taxon>
        <taxon>Acytosteliales</taxon>
        <taxon>Acytosteliaceae</taxon>
        <taxon>Heterostelium</taxon>
    </lineage>
</organism>
<dbReference type="AlphaFoldDB" id="D3BDP9"/>
<comment type="subcellular location">
    <subcellularLocation>
        <location evidence="3">Endoplasmic reticulum membrane</location>
        <topology evidence="3">Peripheral membrane protein</topology>
        <orientation evidence="3">Cytoplasmic side</orientation>
    </subcellularLocation>
</comment>
<keyword evidence="2" id="KW-0802">TPR repeat</keyword>
<comment type="subunit">
    <text evidence="3">Component of the ER membrane protein complex (EMC).</text>
</comment>
<proteinExistence type="inferred from homology"/>
<dbReference type="GO" id="GO:0072546">
    <property type="term" value="C:EMC complex"/>
    <property type="evidence" value="ECO:0007669"/>
    <property type="project" value="UniProtKB-UniRule"/>
</dbReference>
<evidence type="ECO:0000256" key="3">
    <source>
        <dbReference type="RuleBase" id="RU367091"/>
    </source>
</evidence>
<evidence type="ECO:0000256" key="1">
    <source>
        <dbReference type="ARBA" id="ARBA00022737"/>
    </source>
</evidence>
<evidence type="ECO:0000259" key="4">
    <source>
        <dbReference type="Pfam" id="PF22890"/>
    </source>
</evidence>
<evidence type="ECO:0000313" key="6">
    <source>
        <dbReference type="Proteomes" id="UP000001396"/>
    </source>
</evidence>
<gene>
    <name evidence="5" type="ORF">PPL_06851</name>
</gene>
<dbReference type="InParanoid" id="D3BDP9"/>
<dbReference type="FunCoup" id="D3BDP9">
    <property type="interactions" value="226"/>
</dbReference>
<evidence type="ECO:0000313" key="5">
    <source>
        <dbReference type="EMBL" id="EFA80030.1"/>
    </source>
</evidence>
<keyword evidence="3" id="KW-0256">Endoplasmic reticulum</keyword>
<accession>D3BDP9</accession>
<dbReference type="Proteomes" id="UP000001396">
    <property type="component" value="Unassembled WGS sequence"/>
</dbReference>
<comment type="similarity">
    <text evidence="3">Belongs to the EMC2 family.</text>
</comment>
<dbReference type="SUPFAM" id="SSF48452">
    <property type="entry name" value="TPR-like"/>
    <property type="match status" value="1"/>
</dbReference>
<dbReference type="STRING" id="670386.D3BDP9"/>
<keyword evidence="1" id="KW-0677">Repeat</keyword>
<comment type="function">
    <text evidence="3">Part of the endoplasmic reticulum membrane protein complex (EMC) that enables the energy-independent insertion into endoplasmic reticulum membranes of newly synthesized membrane proteins.</text>
</comment>
<dbReference type="PANTHER" id="PTHR12760">
    <property type="entry name" value="TETRATRICOPEPTIDE REPEAT PROTEIN"/>
    <property type="match status" value="1"/>
</dbReference>
<dbReference type="InterPro" id="IPR011990">
    <property type="entry name" value="TPR-like_helical_dom_sf"/>
</dbReference>